<dbReference type="GO" id="GO:0030496">
    <property type="term" value="C:midbody"/>
    <property type="evidence" value="ECO:0007669"/>
    <property type="project" value="TreeGrafter"/>
</dbReference>
<dbReference type="AlphaFoldDB" id="A0AA39M8W3"/>
<feature type="compositionally biased region" description="Basic and acidic residues" evidence="9">
    <location>
        <begin position="200"/>
        <end position="210"/>
    </location>
</feature>
<comment type="caution">
    <text evidence="11">The sequence shown here is derived from an EMBL/GenBank/DDBJ whole genome shotgun (WGS) entry which is preliminary data.</text>
</comment>
<dbReference type="PANTHER" id="PTHR13142:SF1">
    <property type="entry name" value="INNER CENTROMERE PROTEIN"/>
    <property type="match status" value="1"/>
</dbReference>
<accession>A0AA39M8W3</accession>
<dbReference type="GO" id="GO:0000776">
    <property type="term" value="C:kinetochore"/>
    <property type="evidence" value="ECO:0007669"/>
    <property type="project" value="TreeGrafter"/>
</dbReference>
<keyword evidence="8" id="KW-0175">Coiled coil</keyword>
<evidence type="ECO:0000256" key="4">
    <source>
        <dbReference type="ARBA" id="ARBA00022490"/>
    </source>
</evidence>
<feature type="compositionally biased region" description="Polar residues" evidence="9">
    <location>
        <begin position="176"/>
        <end position="189"/>
    </location>
</feature>
<evidence type="ECO:0000313" key="12">
    <source>
        <dbReference type="Proteomes" id="UP001175271"/>
    </source>
</evidence>
<comment type="similarity">
    <text evidence="3">Belongs to the INCENP family.</text>
</comment>
<feature type="compositionally biased region" description="Low complexity" evidence="9">
    <location>
        <begin position="326"/>
        <end position="337"/>
    </location>
</feature>
<keyword evidence="5" id="KW-0159">Chromosome partition</keyword>
<dbReference type="GO" id="GO:0051310">
    <property type="term" value="P:metaphase chromosome alignment"/>
    <property type="evidence" value="ECO:0007669"/>
    <property type="project" value="TreeGrafter"/>
</dbReference>
<evidence type="ECO:0000256" key="5">
    <source>
        <dbReference type="ARBA" id="ARBA00022829"/>
    </source>
</evidence>
<feature type="domain" description="Inner centromere protein ARK-binding" evidence="10">
    <location>
        <begin position="510"/>
        <end position="567"/>
    </location>
</feature>
<feature type="region of interest" description="Disordered" evidence="9">
    <location>
        <begin position="136"/>
        <end position="155"/>
    </location>
</feature>
<evidence type="ECO:0000256" key="3">
    <source>
        <dbReference type="ARBA" id="ARBA00010042"/>
    </source>
</evidence>
<feature type="compositionally biased region" description="Basic and acidic residues" evidence="9">
    <location>
        <begin position="493"/>
        <end position="502"/>
    </location>
</feature>
<sequence length="606" mass="69216">MDSEDTMARDKQIWSDLFVKQLNMSSVLLPMQEFVNENFAHPLNCRMAAFVEFKDSVKERVKEFKRVPATPKKKRQDRDNYKITLEEFASNLQRLNLDDSEVNEIMQYENVPARARSETRTPDLDILEKKKSKSVFPTSATPKLPPSAVKASRVRVGSVSRTPVTRSMAARLAGASQVSTPVTSRNPHLTSTPGSSRTRTTNDRRILKEQSEMKLECASINRDERLREDVERKRREREDRERRVQLNLKEKKRAEEKKQEKVKERERLVEQLRVEQLNATKKAAASPSRVRAMVQSPARAMAQSPSRAYIVPNAQKSHIPRFERPTAASKAKTATSKGPVAKFLKHGEQHETASKIPAHMSAASSMESVFSNGTEADEKEAKRRADAEARILRQQQREELARQKKLAKEEALRKKAAEKEEQDRRAAEEERKRIAELKAEEEERKRAAVEEAARKRAAEEEKRRPQEAKVAKGTLKTPLLPKNSTVASEYDMTPDKVYKESSETNYNIEDLSSGDETDDDENPRKKVPYWAQSEQIARAAKDQAKLDPQFADRLFPPLVVPELGDIFGRHPSRYPQRTSSAHWQSPLEAPKIGRSRMPAKRKLHSS</sequence>
<evidence type="ECO:0000256" key="9">
    <source>
        <dbReference type="SAM" id="MobiDB-lite"/>
    </source>
</evidence>
<feature type="compositionally biased region" description="Basic and acidic residues" evidence="9">
    <location>
        <begin position="379"/>
        <end position="470"/>
    </location>
</feature>
<reference evidence="11" key="1">
    <citation type="submission" date="2023-06" db="EMBL/GenBank/DDBJ databases">
        <title>Genomic analysis of the entomopathogenic nematode Steinernema hermaphroditum.</title>
        <authorList>
            <person name="Schwarz E.M."/>
            <person name="Heppert J.K."/>
            <person name="Baniya A."/>
            <person name="Schwartz H.T."/>
            <person name="Tan C.-H."/>
            <person name="Antoshechkin I."/>
            <person name="Sternberg P.W."/>
            <person name="Goodrich-Blair H."/>
            <person name="Dillman A.R."/>
        </authorList>
    </citation>
    <scope>NUCLEOTIDE SEQUENCE</scope>
    <source>
        <strain evidence="11">PS9179</strain>
        <tissue evidence="11">Whole animal</tissue>
    </source>
</reference>
<dbReference type="GO" id="GO:0005634">
    <property type="term" value="C:nucleus"/>
    <property type="evidence" value="ECO:0007669"/>
    <property type="project" value="UniProtKB-SubCell"/>
</dbReference>
<dbReference type="Pfam" id="PF03941">
    <property type="entry name" value="INCENP_ARK-bind"/>
    <property type="match status" value="1"/>
</dbReference>
<organism evidence="11 12">
    <name type="scientific">Steinernema hermaphroditum</name>
    <dbReference type="NCBI Taxonomy" id="289476"/>
    <lineage>
        <taxon>Eukaryota</taxon>
        <taxon>Metazoa</taxon>
        <taxon>Ecdysozoa</taxon>
        <taxon>Nematoda</taxon>
        <taxon>Chromadorea</taxon>
        <taxon>Rhabditida</taxon>
        <taxon>Tylenchina</taxon>
        <taxon>Panagrolaimomorpha</taxon>
        <taxon>Strongyloidoidea</taxon>
        <taxon>Steinernematidae</taxon>
        <taxon>Steinernema</taxon>
    </lineage>
</organism>
<evidence type="ECO:0000256" key="8">
    <source>
        <dbReference type="SAM" id="Coils"/>
    </source>
</evidence>
<feature type="region of interest" description="Disordered" evidence="9">
    <location>
        <begin position="171"/>
        <end position="210"/>
    </location>
</feature>
<feature type="region of interest" description="Disordered" evidence="9">
    <location>
        <begin position="313"/>
        <end position="340"/>
    </location>
</feature>
<comment type="subcellular location">
    <subcellularLocation>
        <location evidence="2">Cytoplasm</location>
        <location evidence="2">Cytoskeleton</location>
        <location evidence="2">Spindle</location>
    </subcellularLocation>
    <subcellularLocation>
        <location evidence="1">Nucleus</location>
    </subcellularLocation>
</comment>
<evidence type="ECO:0000256" key="1">
    <source>
        <dbReference type="ARBA" id="ARBA00004123"/>
    </source>
</evidence>
<feature type="compositionally biased region" description="Polar residues" evidence="9">
    <location>
        <begin position="362"/>
        <end position="374"/>
    </location>
</feature>
<feature type="compositionally biased region" description="Low complexity" evidence="9">
    <location>
        <begin position="190"/>
        <end position="199"/>
    </location>
</feature>
<dbReference type="InterPro" id="IPR005635">
    <property type="entry name" value="Inner_centromere_prot_ARK-bd"/>
</dbReference>
<dbReference type="GO" id="GO:0000281">
    <property type="term" value="P:mitotic cytokinesis"/>
    <property type="evidence" value="ECO:0007669"/>
    <property type="project" value="TreeGrafter"/>
</dbReference>
<keyword evidence="12" id="KW-1185">Reference proteome</keyword>
<dbReference type="GO" id="GO:1990385">
    <property type="term" value="C:meiotic spindle midzone"/>
    <property type="evidence" value="ECO:0007669"/>
    <property type="project" value="TreeGrafter"/>
</dbReference>
<dbReference type="GO" id="GO:0051257">
    <property type="term" value="P:meiotic spindle midzone assembly"/>
    <property type="evidence" value="ECO:0007669"/>
    <property type="project" value="TreeGrafter"/>
</dbReference>
<dbReference type="EMBL" id="JAUCMV010000001">
    <property type="protein sequence ID" value="KAK0424819.1"/>
    <property type="molecule type" value="Genomic_DNA"/>
</dbReference>
<feature type="coiled-coil region" evidence="8">
    <location>
        <begin position="220"/>
        <end position="275"/>
    </location>
</feature>
<evidence type="ECO:0000313" key="11">
    <source>
        <dbReference type="EMBL" id="KAK0424819.1"/>
    </source>
</evidence>
<evidence type="ECO:0000259" key="10">
    <source>
        <dbReference type="Pfam" id="PF03941"/>
    </source>
</evidence>
<feature type="region of interest" description="Disordered" evidence="9">
    <location>
        <begin position="360"/>
        <end position="525"/>
    </location>
</feature>
<proteinExistence type="inferred from homology"/>
<dbReference type="PANTHER" id="PTHR13142">
    <property type="entry name" value="INNER CENTROMERE PROTEIN"/>
    <property type="match status" value="1"/>
</dbReference>
<keyword evidence="4" id="KW-0963">Cytoplasm</keyword>
<feature type="compositionally biased region" description="Basic residues" evidence="9">
    <location>
        <begin position="593"/>
        <end position="606"/>
    </location>
</feature>
<gene>
    <name evidence="11" type="ORF">QR680_008869</name>
</gene>
<protein>
    <recommendedName>
        <fullName evidence="10">Inner centromere protein ARK-binding domain-containing protein</fullName>
    </recommendedName>
</protein>
<keyword evidence="6" id="KW-0206">Cytoskeleton</keyword>
<evidence type="ECO:0000256" key="6">
    <source>
        <dbReference type="ARBA" id="ARBA00023212"/>
    </source>
</evidence>
<feature type="compositionally biased region" description="Acidic residues" evidence="9">
    <location>
        <begin position="512"/>
        <end position="521"/>
    </location>
</feature>
<name>A0AA39M8W3_9BILA</name>
<evidence type="ECO:0000256" key="7">
    <source>
        <dbReference type="ARBA" id="ARBA00023242"/>
    </source>
</evidence>
<dbReference type="Proteomes" id="UP001175271">
    <property type="component" value="Unassembled WGS sequence"/>
</dbReference>
<evidence type="ECO:0000256" key="2">
    <source>
        <dbReference type="ARBA" id="ARBA00004186"/>
    </source>
</evidence>
<keyword evidence="7" id="KW-0539">Nucleus</keyword>
<feature type="region of interest" description="Disordered" evidence="9">
    <location>
        <begin position="566"/>
        <end position="606"/>
    </location>
</feature>
<dbReference type="GO" id="GO:0032133">
    <property type="term" value="C:chromosome passenger complex"/>
    <property type="evidence" value="ECO:0007669"/>
    <property type="project" value="TreeGrafter"/>
</dbReference>